<keyword evidence="2" id="KW-1185">Reference proteome</keyword>
<organism evidence="1 2">
    <name type="scientific">Yersinia bercovieri ATCC 43970</name>
    <dbReference type="NCBI Taxonomy" id="349968"/>
    <lineage>
        <taxon>Bacteria</taxon>
        <taxon>Pseudomonadati</taxon>
        <taxon>Pseudomonadota</taxon>
        <taxon>Gammaproteobacteria</taxon>
        <taxon>Enterobacterales</taxon>
        <taxon>Yersiniaceae</taxon>
        <taxon>Yersinia</taxon>
    </lineage>
</organism>
<accession>A0ABM9XYA9</accession>
<dbReference type="Proteomes" id="UP000010319">
    <property type="component" value="Unassembled WGS sequence"/>
</dbReference>
<proteinExistence type="predicted"/>
<name>A0ABM9XYA9_YERBE</name>
<dbReference type="EMBL" id="AALC02000028">
    <property type="protein sequence ID" value="EEQ06384.1"/>
    <property type="molecule type" value="Genomic_DNA"/>
</dbReference>
<comment type="caution">
    <text evidence="1">The sequence shown here is derived from an EMBL/GenBank/DDBJ whole genome shotgun (WGS) entry which is preliminary data.</text>
</comment>
<protein>
    <submittedName>
        <fullName evidence="1">Uncharacterized protein</fullName>
    </submittedName>
</protein>
<evidence type="ECO:0000313" key="1">
    <source>
        <dbReference type="EMBL" id="EEQ06384.1"/>
    </source>
</evidence>
<reference evidence="1" key="1">
    <citation type="submission" date="2008-12" db="EMBL/GenBank/DDBJ databases">
        <title>Annotation of the Yersinia bercovieri ATCC 43970 genome.</title>
        <authorList>
            <person name="Read T.D."/>
            <person name="Akmal A."/>
            <person name="Bishop-Lilly K."/>
            <person name="Chen P.E."/>
            <person name="Cook C."/>
            <person name="Kiley M.P."/>
            <person name="Lentz S."/>
            <person name="Mateczun A."/>
            <person name="Nagarajan N."/>
            <person name="Nolan N."/>
            <person name="Osborne B.I."/>
            <person name="Pop M."/>
            <person name="Sozhamannan S."/>
            <person name="Stewart A.C."/>
            <person name="Sulakvelidze A."/>
            <person name="Thomason B."/>
            <person name="Willner K."/>
            <person name="Zwick M.E."/>
        </authorList>
    </citation>
    <scope>NUCLEOTIDE SEQUENCE [LARGE SCALE GENOMIC DNA]</scope>
    <source>
        <strain evidence="1">ATCC 43970</strain>
    </source>
</reference>
<sequence>MLIFRLISLQKACEQKNTAMFLINVQTGRQKSSITIKFNLT</sequence>
<gene>
    <name evidence="1" type="ORF">yberc0001_18570</name>
</gene>
<evidence type="ECO:0000313" key="2">
    <source>
        <dbReference type="Proteomes" id="UP000010319"/>
    </source>
</evidence>